<evidence type="ECO:0000256" key="1">
    <source>
        <dbReference type="SAM" id="MobiDB-lite"/>
    </source>
</evidence>
<comment type="caution">
    <text evidence="3">The sequence shown here is derived from an EMBL/GenBank/DDBJ whole genome shotgun (WGS) entry which is preliminary data.</text>
</comment>
<keyword evidence="4" id="KW-1185">Reference proteome</keyword>
<evidence type="ECO:0000313" key="4">
    <source>
        <dbReference type="Proteomes" id="UP001501588"/>
    </source>
</evidence>
<feature type="compositionally biased region" description="Basic and acidic residues" evidence="1">
    <location>
        <begin position="33"/>
        <end position="68"/>
    </location>
</feature>
<feature type="region of interest" description="Disordered" evidence="1">
    <location>
        <begin position="24"/>
        <end position="68"/>
    </location>
</feature>
<evidence type="ECO:0000256" key="2">
    <source>
        <dbReference type="SAM" id="SignalP"/>
    </source>
</evidence>
<proteinExistence type="predicted"/>
<dbReference type="EMBL" id="BAAAFZ010000048">
    <property type="protein sequence ID" value="GAA0590558.1"/>
    <property type="molecule type" value="Genomic_DNA"/>
</dbReference>
<dbReference type="RefSeq" id="WP_343896299.1">
    <property type="nucleotide sequence ID" value="NZ_BAAAFZ010000048.1"/>
</dbReference>
<evidence type="ECO:0000313" key="3">
    <source>
        <dbReference type="EMBL" id="GAA0590558.1"/>
    </source>
</evidence>
<dbReference type="PROSITE" id="PS51257">
    <property type="entry name" value="PROKAR_LIPOPROTEIN"/>
    <property type="match status" value="1"/>
</dbReference>
<reference evidence="3 4" key="1">
    <citation type="journal article" date="2019" name="Int. J. Syst. Evol. Microbiol.">
        <title>The Global Catalogue of Microorganisms (GCM) 10K type strain sequencing project: providing services to taxonomists for standard genome sequencing and annotation.</title>
        <authorList>
            <consortium name="The Broad Institute Genomics Platform"/>
            <consortium name="The Broad Institute Genome Sequencing Center for Infectious Disease"/>
            <person name="Wu L."/>
            <person name="Ma J."/>
        </authorList>
    </citation>
    <scope>NUCLEOTIDE SEQUENCE [LARGE SCALE GENOMIC DNA]</scope>
    <source>
        <strain evidence="3 4">JCM 9933</strain>
    </source>
</reference>
<gene>
    <name evidence="3" type="ORF">GCM10009416_31320</name>
</gene>
<sequence>MTRSLKSLLPALAVMAALVATGACENRGGPAERAGRGLDRAGERVRDTVDPPRGPAERLGRSVDRTVN</sequence>
<keyword evidence="2" id="KW-0732">Signal</keyword>
<organism evidence="3 4">
    <name type="scientific">Craurococcus roseus</name>
    <dbReference type="NCBI Taxonomy" id="77585"/>
    <lineage>
        <taxon>Bacteria</taxon>
        <taxon>Pseudomonadati</taxon>
        <taxon>Pseudomonadota</taxon>
        <taxon>Alphaproteobacteria</taxon>
        <taxon>Acetobacterales</taxon>
        <taxon>Acetobacteraceae</taxon>
        <taxon>Craurococcus</taxon>
    </lineage>
</organism>
<name>A0ABN1FGY0_9PROT</name>
<accession>A0ABN1FGY0</accession>
<dbReference type="Proteomes" id="UP001501588">
    <property type="component" value="Unassembled WGS sequence"/>
</dbReference>
<evidence type="ECO:0008006" key="5">
    <source>
        <dbReference type="Google" id="ProtNLM"/>
    </source>
</evidence>
<protein>
    <recommendedName>
        <fullName evidence="5">Lipoprotein</fullName>
    </recommendedName>
</protein>
<feature type="signal peptide" evidence="2">
    <location>
        <begin position="1"/>
        <end position="22"/>
    </location>
</feature>
<feature type="chain" id="PRO_5046299742" description="Lipoprotein" evidence="2">
    <location>
        <begin position="23"/>
        <end position="68"/>
    </location>
</feature>